<evidence type="ECO:0000256" key="1">
    <source>
        <dbReference type="SAM" id="MobiDB-lite"/>
    </source>
</evidence>
<organism evidence="2 3">
    <name type="scientific">Xylaria flabelliformis</name>
    <dbReference type="NCBI Taxonomy" id="2512241"/>
    <lineage>
        <taxon>Eukaryota</taxon>
        <taxon>Fungi</taxon>
        <taxon>Dikarya</taxon>
        <taxon>Ascomycota</taxon>
        <taxon>Pezizomycotina</taxon>
        <taxon>Sordariomycetes</taxon>
        <taxon>Xylariomycetidae</taxon>
        <taxon>Xylariales</taxon>
        <taxon>Xylariaceae</taxon>
        <taxon>Xylaria</taxon>
    </lineage>
</organism>
<accession>A0A553I9R1</accession>
<evidence type="ECO:0000313" key="3">
    <source>
        <dbReference type="Proteomes" id="UP000319160"/>
    </source>
</evidence>
<dbReference type="EMBL" id="VFLP01000008">
    <property type="protein sequence ID" value="TRX96941.1"/>
    <property type="molecule type" value="Genomic_DNA"/>
</dbReference>
<dbReference type="Proteomes" id="UP000319160">
    <property type="component" value="Unassembled WGS sequence"/>
</dbReference>
<dbReference type="OrthoDB" id="4729417at2759"/>
<comment type="caution">
    <text evidence="2">The sequence shown here is derived from an EMBL/GenBank/DDBJ whole genome shotgun (WGS) entry which is preliminary data.</text>
</comment>
<keyword evidence="3" id="KW-1185">Reference proteome</keyword>
<feature type="compositionally biased region" description="Basic and acidic residues" evidence="1">
    <location>
        <begin position="177"/>
        <end position="191"/>
    </location>
</feature>
<feature type="region of interest" description="Disordered" evidence="1">
    <location>
        <begin position="168"/>
        <end position="199"/>
    </location>
</feature>
<proteinExistence type="predicted"/>
<dbReference type="AlphaFoldDB" id="A0A553I9R1"/>
<protein>
    <submittedName>
        <fullName evidence="2">Uncharacterized protein</fullName>
    </submittedName>
</protein>
<reference evidence="3" key="1">
    <citation type="submission" date="2019-06" db="EMBL/GenBank/DDBJ databases">
        <title>Draft genome sequence of the griseofulvin-producing fungus Xylaria cubensis strain G536.</title>
        <authorList>
            <person name="Mead M.E."/>
            <person name="Raja H.A."/>
            <person name="Steenwyk J.L."/>
            <person name="Knowles S.L."/>
            <person name="Oberlies N.H."/>
            <person name="Rokas A."/>
        </authorList>
    </citation>
    <scope>NUCLEOTIDE SEQUENCE [LARGE SCALE GENOMIC DNA]</scope>
    <source>
        <strain evidence="3">G536</strain>
    </source>
</reference>
<gene>
    <name evidence="2" type="ORF">FHL15_002247</name>
</gene>
<sequence length="219" mass="25796">MRNDPAWYTKGQRVEIRSKRPYWYDDVEGFFNNIPGIDVWIHHNNLVSGVNLVSSQWVDWEAYLKLQSANGELIKCRGYINSNWIPGNLEGRYVMEEVFVVDAVFTTSKKPRIQREFVFCQSTFTENSRAELTSIEKRCLISNLNPTVFRHVELGWPPIGALWIKKPKKKPAPEPTFEERMMMESNMRDGVDTGYEQNMKRYRGDEETLQKIEMKYDLE</sequence>
<evidence type="ECO:0000313" key="2">
    <source>
        <dbReference type="EMBL" id="TRX96941.1"/>
    </source>
</evidence>
<name>A0A553I9R1_9PEZI</name>